<proteinExistence type="predicted"/>
<feature type="transmembrane region" description="Helical" evidence="1">
    <location>
        <begin position="30"/>
        <end position="50"/>
    </location>
</feature>
<dbReference type="Pfam" id="PF17113">
    <property type="entry name" value="AmpE"/>
    <property type="match status" value="1"/>
</dbReference>
<dbReference type="PANTHER" id="PTHR38684">
    <property type="entry name" value="PROTEIN AMPE"/>
    <property type="match status" value="1"/>
</dbReference>
<dbReference type="GO" id="GO:0005886">
    <property type="term" value="C:plasma membrane"/>
    <property type="evidence" value="ECO:0007669"/>
    <property type="project" value="TreeGrafter"/>
</dbReference>
<sequence>MPPGCDQREYLSELQNALLWINYRYYLAPLFWFVVGGPWGPLTLIAYCTLRAWQTWLARYQTPRHRLQSGIDGILHVVDWVPVRLVGVVYALVGHGEKALPAWFASLGDRHSSQYQVLTRLAQYSLAREPHVDKVATPKAAVSMAKKTSLVVVVIMALLTIYGTLI</sequence>
<evidence type="ECO:0000256" key="1">
    <source>
        <dbReference type="SAM" id="Phobius"/>
    </source>
</evidence>
<dbReference type="EMBL" id="UGMS01000001">
    <property type="protein sequence ID" value="STV82457.1"/>
    <property type="molecule type" value="Genomic_DNA"/>
</dbReference>
<dbReference type="InterPro" id="IPR031347">
    <property type="entry name" value="AmpE"/>
</dbReference>
<dbReference type="PANTHER" id="PTHR38684:SF1">
    <property type="entry name" value="PROTEIN AMPE"/>
    <property type="match status" value="1"/>
</dbReference>
<evidence type="ECO:0000313" key="3">
    <source>
        <dbReference type="Proteomes" id="UP000254863"/>
    </source>
</evidence>
<feature type="transmembrane region" description="Helical" evidence="1">
    <location>
        <begin position="148"/>
        <end position="165"/>
    </location>
</feature>
<name>A0A7H4N7J6_9ENTR</name>
<dbReference type="Proteomes" id="UP000254863">
    <property type="component" value="Unassembled WGS sequence"/>
</dbReference>
<reference evidence="2 3" key="1">
    <citation type="submission" date="2018-06" db="EMBL/GenBank/DDBJ databases">
        <authorList>
            <consortium name="Pathogen Informatics"/>
            <person name="Doyle S."/>
        </authorList>
    </citation>
    <scope>NUCLEOTIDE SEQUENCE [LARGE SCALE GENOMIC DNA]</scope>
    <source>
        <strain evidence="2 3">NCTC11685</strain>
    </source>
</reference>
<keyword evidence="1" id="KW-1133">Transmembrane helix</keyword>
<organism evidence="2 3">
    <name type="scientific">Klebsiella michiganensis</name>
    <dbReference type="NCBI Taxonomy" id="1134687"/>
    <lineage>
        <taxon>Bacteria</taxon>
        <taxon>Pseudomonadati</taxon>
        <taxon>Pseudomonadota</taxon>
        <taxon>Gammaproteobacteria</taxon>
        <taxon>Enterobacterales</taxon>
        <taxon>Enterobacteriaceae</taxon>
        <taxon>Klebsiella/Raoultella group</taxon>
        <taxon>Klebsiella</taxon>
    </lineage>
</organism>
<protein>
    <submittedName>
        <fullName evidence="2">AmpE protein</fullName>
    </submittedName>
</protein>
<dbReference type="InterPro" id="IPR052966">
    <property type="entry name" value="Beta-lactamase_Reg"/>
</dbReference>
<keyword evidence="1" id="KW-0472">Membrane</keyword>
<dbReference type="AlphaFoldDB" id="A0A7H4N7J6"/>
<gene>
    <name evidence="2" type="primary">ampE_1</name>
    <name evidence="2" type="ORF">NCTC11685_03041</name>
</gene>
<comment type="caution">
    <text evidence="2">The sequence shown here is derived from an EMBL/GenBank/DDBJ whole genome shotgun (WGS) entry which is preliminary data.</text>
</comment>
<dbReference type="NCBIfam" id="NF008219">
    <property type="entry name" value="PRK10987.1"/>
    <property type="match status" value="1"/>
</dbReference>
<keyword evidence="1" id="KW-0812">Transmembrane</keyword>
<dbReference type="GO" id="GO:0046677">
    <property type="term" value="P:response to antibiotic"/>
    <property type="evidence" value="ECO:0007669"/>
    <property type="project" value="TreeGrafter"/>
</dbReference>
<accession>A0A7H4N7J6</accession>
<evidence type="ECO:0000313" key="2">
    <source>
        <dbReference type="EMBL" id="STV82457.1"/>
    </source>
</evidence>